<name>M0MC06_HALMO</name>
<evidence type="ECO:0000313" key="3">
    <source>
        <dbReference type="Proteomes" id="UP000011568"/>
    </source>
</evidence>
<evidence type="ECO:0000313" key="2">
    <source>
        <dbReference type="EMBL" id="EMA42873.1"/>
    </source>
</evidence>
<dbReference type="OrthoDB" id="214859at2157"/>
<dbReference type="AlphaFoldDB" id="M0MC06"/>
<keyword evidence="1" id="KW-1133">Transmembrane helix</keyword>
<gene>
    <name evidence="2" type="ORF">C448_10367</name>
</gene>
<reference evidence="2 3" key="1">
    <citation type="journal article" date="2014" name="PLoS Genet.">
        <title>Phylogenetically driven sequencing of extremely halophilic archaea reveals strategies for static and dynamic osmo-response.</title>
        <authorList>
            <person name="Becker E.A."/>
            <person name="Seitzer P.M."/>
            <person name="Tritt A."/>
            <person name="Larsen D."/>
            <person name="Krusor M."/>
            <person name="Yao A.I."/>
            <person name="Wu D."/>
            <person name="Madern D."/>
            <person name="Eisen J.A."/>
            <person name="Darling A.E."/>
            <person name="Facciotti M.T."/>
        </authorList>
    </citation>
    <scope>NUCLEOTIDE SEQUENCE [LARGE SCALE GENOMIC DNA]</scope>
    <source>
        <strain evidence="2 3">DSM 1307</strain>
    </source>
</reference>
<evidence type="ECO:0000256" key="1">
    <source>
        <dbReference type="SAM" id="Phobius"/>
    </source>
</evidence>
<comment type="caution">
    <text evidence="2">The sequence shown here is derived from an EMBL/GenBank/DDBJ whole genome shotgun (WGS) entry which is preliminary data.</text>
</comment>
<keyword evidence="1" id="KW-0472">Membrane</keyword>
<dbReference type="eggNOG" id="arCOG13621">
    <property type="taxonomic scope" value="Archaea"/>
</dbReference>
<proteinExistence type="predicted"/>
<dbReference type="Proteomes" id="UP000011568">
    <property type="component" value="Unassembled WGS sequence"/>
</dbReference>
<dbReference type="PATRIC" id="fig|931277.6.peg.2027"/>
<feature type="transmembrane region" description="Helical" evidence="1">
    <location>
        <begin position="12"/>
        <end position="34"/>
    </location>
</feature>
<accession>M0MC06</accession>
<dbReference type="EMBL" id="AOMC01000124">
    <property type="protein sequence ID" value="EMA42873.1"/>
    <property type="molecule type" value="Genomic_DNA"/>
</dbReference>
<dbReference type="STRING" id="931277.C448_10367"/>
<dbReference type="RefSeq" id="WP_004054515.1">
    <property type="nucleotide sequence ID" value="NZ_AOMC01000124.1"/>
</dbReference>
<protein>
    <submittedName>
        <fullName evidence="2">Uncharacterized protein</fullName>
    </submittedName>
</protein>
<sequence>MVVPPFVTQLEAIAGASTALVVAGVLVGIVYRWYSKSAAANDKGEREEQEGVGFPLASWRYVYDVEKANAGREIAAVQEQAEDISEAGREARR</sequence>
<keyword evidence="1" id="KW-0812">Transmembrane</keyword>
<keyword evidence="3" id="KW-1185">Reference proteome</keyword>
<organism evidence="2 3">
    <name type="scientific">Halococcus morrhuae DSM 1307</name>
    <dbReference type="NCBI Taxonomy" id="931277"/>
    <lineage>
        <taxon>Archaea</taxon>
        <taxon>Methanobacteriati</taxon>
        <taxon>Methanobacteriota</taxon>
        <taxon>Stenosarchaea group</taxon>
        <taxon>Halobacteria</taxon>
        <taxon>Halobacteriales</taxon>
        <taxon>Halococcaceae</taxon>
        <taxon>Halococcus</taxon>
    </lineage>
</organism>